<evidence type="ECO:0000256" key="1">
    <source>
        <dbReference type="SAM" id="Phobius"/>
    </source>
</evidence>
<accession>A0A1I8A2W5</accession>
<proteinExistence type="predicted"/>
<organism evidence="2 3">
    <name type="scientific">Steinernema glaseri</name>
    <dbReference type="NCBI Taxonomy" id="37863"/>
    <lineage>
        <taxon>Eukaryota</taxon>
        <taxon>Metazoa</taxon>
        <taxon>Ecdysozoa</taxon>
        <taxon>Nematoda</taxon>
        <taxon>Chromadorea</taxon>
        <taxon>Rhabditida</taxon>
        <taxon>Tylenchina</taxon>
        <taxon>Panagrolaimomorpha</taxon>
        <taxon>Strongyloidoidea</taxon>
        <taxon>Steinernematidae</taxon>
        <taxon>Steinernema</taxon>
    </lineage>
</organism>
<keyword evidence="2" id="KW-1185">Reference proteome</keyword>
<dbReference type="AlphaFoldDB" id="A0A1I8A2W5"/>
<feature type="transmembrane region" description="Helical" evidence="1">
    <location>
        <begin position="94"/>
        <end position="117"/>
    </location>
</feature>
<sequence length="172" mass="19255">MVADVLSLYNWTNGTLWNLTARAAYSALSKPAWGAALSWIIYACFYGHGGPINSFMSWEIWVPLGRLSYCAYLIHMCIAIFLPGMKQGDIYYTSFVDAFVSFLVPIIGVTFFFALFWSAAFEVSFAKVEAILISSLMNQRERRKVPLEEDSCSSSPPESLPPDMKNAVSIHL</sequence>
<dbReference type="PANTHER" id="PTHR11161:SF55">
    <property type="entry name" value="NOSE RESISTANT-TO-FLUOXETINE PROTEIN N-TERMINAL DOMAIN-CONTAINING PROTEIN"/>
    <property type="match status" value="1"/>
</dbReference>
<evidence type="ECO:0000313" key="3">
    <source>
        <dbReference type="WBParaSite" id="L893_g32036.t1"/>
    </source>
</evidence>
<reference evidence="3" key="1">
    <citation type="submission" date="2016-11" db="UniProtKB">
        <authorList>
            <consortium name="WormBaseParasite"/>
        </authorList>
    </citation>
    <scope>IDENTIFICATION</scope>
</reference>
<dbReference type="PANTHER" id="PTHR11161">
    <property type="entry name" value="O-ACYLTRANSFERASE"/>
    <property type="match status" value="1"/>
</dbReference>
<dbReference type="InterPro" id="IPR052728">
    <property type="entry name" value="O2_lipid_transport_reg"/>
</dbReference>
<keyword evidence="1" id="KW-0472">Membrane</keyword>
<keyword evidence="1" id="KW-0812">Transmembrane</keyword>
<dbReference type="WBParaSite" id="L893_g32036.t1">
    <property type="protein sequence ID" value="L893_g32036.t1"/>
    <property type="gene ID" value="L893_g32036"/>
</dbReference>
<evidence type="ECO:0000313" key="2">
    <source>
        <dbReference type="Proteomes" id="UP000095287"/>
    </source>
</evidence>
<dbReference type="Proteomes" id="UP000095287">
    <property type="component" value="Unplaced"/>
</dbReference>
<name>A0A1I8A2W5_9BILA</name>
<protein>
    <submittedName>
        <fullName evidence="3">Acyl_transf_3 domain-containing protein</fullName>
    </submittedName>
</protein>
<feature type="transmembrane region" description="Helical" evidence="1">
    <location>
        <begin position="32"/>
        <end position="48"/>
    </location>
</feature>
<feature type="transmembrane region" description="Helical" evidence="1">
    <location>
        <begin position="60"/>
        <end position="82"/>
    </location>
</feature>
<keyword evidence="1" id="KW-1133">Transmembrane helix</keyword>